<sequence>MAGMYYEDFQVGEVIRHEVTRTVTETDNLLITALTMNVQPLHLDAEFSAKSMYGKQIVNSIFTLGLVTGIPVQDTTLGTTLGNLGFRDIEFPKPVFFGDTLRVETEALDKRVSNSRPETGIVGIEHRGYNQHGDVVCVVRRTALMKRQQSAEAEATASA</sequence>
<accession>A0A328HGQ8</accession>
<dbReference type="SUPFAM" id="SSF54637">
    <property type="entry name" value="Thioesterase/thiol ester dehydrase-isomerase"/>
    <property type="match status" value="1"/>
</dbReference>
<evidence type="ECO:0000259" key="2">
    <source>
        <dbReference type="Pfam" id="PF01575"/>
    </source>
</evidence>
<dbReference type="CDD" id="cd03451">
    <property type="entry name" value="FkbR2"/>
    <property type="match status" value="1"/>
</dbReference>
<evidence type="ECO:0000313" key="3">
    <source>
        <dbReference type="EMBL" id="RAM37324.1"/>
    </source>
</evidence>
<dbReference type="PANTHER" id="PTHR43664:SF1">
    <property type="entry name" value="BETA-METHYLMALYL-COA DEHYDRATASE"/>
    <property type="match status" value="1"/>
</dbReference>
<dbReference type="AlphaFoldDB" id="A0A328HGQ8"/>
<organism evidence="3 4">
    <name type="scientific">Arthrobacter globiformis</name>
    <dbReference type="NCBI Taxonomy" id="1665"/>
    <lineage>
        <taxon>Bacteria</taxon>
        <taxon>Bacillati</taxon>
        <taxon>Actinomycetota</taxon>
        <taxon>Actinomycetes</taxon>
        <taxon>Micrococcales</taxon>
        <taxon>Micrococcaceae</taxon>
        <taxon>Arthrobacter</taxon>
    </lineage>
</organism>
<dbReference type="RefSeq" id="WP_111903929.1">
    <property type="nucleotide sequence ID" value="NZ_QLNP01000074.1"/>
</dbReference>
<protein>
    <submittedName>
        <fullName evidence="3">MaoC family dehydratase</fullName>
    </submittedName>
</protein>
<dbReference type="EMBL" id="QLNP01000074">
    <property type="protein sequence ID" value="RAM37324.1"/>
    <property type="molecule type" value="Genomic_DNA"/>
</dbReference>
<dbReference type="Pfam" id="PF01575">
    <property type="entry name" value="MaoC_dehydratas"/>
    <property type="match status" value="1"/>
</dbReference>
<comment type="similarity">
    <text evidence="1">Belongs to the enoyl-CoA hydratase/isomerase family.</text>
</comment>
<proteinExistence type="inferred from homology"/>
<name>A0A328HGQ8_ARTGO</name>
<comment type="caution">
    <text evidence="3">The sequence shown here is derived from an EMBL/GenBank/DDBJ whole genome shotgun (WGS) entry which is preliminary data.</text>
</comment>
<dbReference type="OrthoDB" id="9796589at2"/>
<gene>
    <name evidence="3" type="ORF">DBZ45_10965</name>
</gene>
<reference evidence="3 4" key="1">
    <citation type="submission" date="2018-04" db="EMBL/GenBank/DDBJ databases">
        <title>Bacteria isolated from cave deposits of Manipur.</title>
        <authorList>
            <person name="Sahoo D."/>
            <person name="Sarangthem I."/>
            <person name="Nandeibam J."/>
        </authorList>
    </citation>
    <scope>NUCLEOTIDE SEQUENCE [LARGE SCALE GENOMIC DNA]</scope>
    <source>
        <strain evidence="4">mrc11</strain>
    </source>
</reference>
<dbReference type="InterPro" id="IPR002539">
    <property type="entry name" value="MaoC-like_dom"/>
</dbReference>
<dbReference type="PANTHER" id="PTHR43664">
    <property type="entry name" value="MONOAMINE OXIDASE-RELATED"/>
    <property type="match status" value="1"/>
</dbReference>
<dbReference type="Gene3D" id="3.10.129.10">
    <property type="entry name" value="Hotdog Thioesterase"/>
    <property type="match status" value="1"/>
</dbReference>
<evidence type="ECO:0000313" key="4">
    <source>
        <dbReference type="Proteomes" id="UP000249166"/>
    </source>
</evidence>
<evidence type="ECO:0000256" key="1">
    <source>
        <dbReference type="ARBA" id="ARBA00005254"/>
    </source>
</evidence>
<dbReference type="InterPro" id="IPR029069">
    <property type="entry name" value="HotDog_dom_sf"/>
</dbReference>
<dbReference type="InterPro" id="IPR052342">
    <property type="entry name" value="MCH/BMMD"/>
</dbReference>
<dbReference type="Proteomes" id="UP000249166">
    <property type="component" value="Unassembled WGS sequence"/>
</dbReference>
<feature type="domain" description="MaoC-like" evidence="2">
    <location>
        <begin position="10"/>
        <end position="124"/>
    </location>
</feature>